<protein>
    <recommendedName>
        <fullName evidence="1">CheW-like domain-containing protein</fullName>
    </recommendedName>
</protein>
<evidence type="ECO:0000259" key="1">
    <source>
        <dbReference type="PROSITE" id="PS50851"/>
    </source>
</evidence>
<dbReference type="InterPro" id="IPR002545">
    <property type="entry name" value="CheW-lke_dom"/>
</dbReference>
<name>A0A645IBV6_9ZZZZ</name>
<proteinExistence type="predicted"/>
<accession>A0A645IBV6</accession>
<comment type="caution">
    <text evidence="2">The sequence shown here is derived from an EMBL/GenBank/DDBJ whole genome shotgun (WGS) entry which is preliminary data.</text>
</comment>
<dbReference type="AlphaFoldDB" id="A0A645IBV6"/>
<dbReference type="EMBL" id="VSSQ01110713">
    <property type="protein sequence ID" value="MPN48406.1"/>
    <property type="molecule type" value="Genomic_DNA"/>
</dbReference>
<dbReference type="GO" id="GO:0006935">
    <property type="term" value="P:chemotaxis"/>
    <property type="evidence" value="ECO:0007669"/>
    <property type="project" value="InterPro"/>
</dbReference>
<feature type="domain" description="CheW-like" evidence="1">
    <location>
        <begin position="1"/>
        <end position="68"/>
    </location>
</feature>
<organism evidence="2">
    <name type="scientific">bioreactor metagenome</name>
    <dbReference type="NCBI Taxonomy" id="1076179"/>
    <lineage>
        <taxon>unclassified sequences</taxon>
        <taxon>metagenomes</taxon>
        <taxon>ecological metagenomes</taxon>
    </lineage>
</organism>
<reference evidence="2" key="1">
    <citation type="submission" date="2019-08" db="EMBL/GenBank/DDBJ databases">
        <authorList>
            <person name="Kucharzyk K."/>
            <person name="Murdoch R.W."/>
            <person name="Higgins S."/>
            <person name="Loffler F."/>
        </authorList>
    </citation>
    <scope>NUCLEOTIDE SEQUENCE</scope>
</reference>
<gene>
    <name evidence="2" type="ORF">SDC9_196013</name>
</gene>
<sequence>MVLVAVGACEIGIMAEAVIENFPMTATCLDAATRGRSYLGSCIQGLCEMGNRIIILLDIARVFSPEELAVLHKLNSRLAD</sequence>
<evidence type="ECO:0000313" key="2">
    <source>
        <dbReference type="EMBL" id="MPN48406.1"/>
    </source>
</evidence>
<dbReference type="GO" id="GO:0007165">
    <property type="term" value="P:signal transduction"/>
    <property type="evidence" value="ECO:0007669"/>
    <property type="project" value="InterPro"/>
</dbReference>
<dbReference type="PROSITE" id="PS50851">
    <property type="entry name" value="CHEW"/>
    <property type="match status" value="1"/>
</dbReference>